<gene>
    <name evidence="1" type="ORF">B9Z19DRAFT_1066942</name>
</gene>
<dbReference type="STRING" id="42251.A0A2T6ZKN8"/>
<dbReference type="Proteomes" id="UP000244722">
    <property type="component" value="Unassembled WGS sequence"/>
</dbReference>
<evidence type="ECO:0000313" key="2">
    <source>
        <dbReference type="Proteomes" id="UP000244722"/>
    </source>
</evidence>
<name>A0A2T6ZKN8_TUBBO</name>
<comment type="caution">
    <text evidence="1">The sequence shown here is derived from an EMBL/GenBank/DDBJ whole genome shotgun (WGS) entry which is preliminary data.</text>
</comment>
<sequence>MYSSRDCTLSAIKTVQASARRAEGRVELHSISGELTYTARTEKRLSQSTAASASSGLVESALRESSFASDAADEVFTYWCEEELPSSPSTPPLMKRPLSDLFWKNQMQPVGVR</sequence>
<evidence type="ECO:0000313" key="1">
    <source>
        <dbReference type="EMBL" id="PUU76051.1"/>
    </source>
</evidence>
<protein>
    <submittedName>
        <fullName evidence="1">Uncharacterized protein</fullName>
    </submittedName>
</protein>
<dbReference type="EMBL" id="NESQ01000205">
    <property type="protein sequence ID" value="PUU76051.1"/>
    <property type="molecule type" value="Genomic_DNA"/>
</dbReference>
<keyword evidence="2" id="KW-1185">Reference proteome</keyword>
<dbReference type="AlphaFoldDB" id="A0A2T6ZKN8"/>
<reference evidence="1 2" key="1">
    <citation type="submission" date="2017-04" db="EMBL/GenBank/DDBJ databases">
        <title>Draft genome sequence of Tuber borchii Vittad., a whitish edible truffle.</title>
        <authorList>
            <consortium name="DOE Joint Genome Institute"/>
            <person name="Murat C."/>
            <person name="Kuo A."/>
            <person name="Barry K.W."/>
            <person name="Clum A."/>
            <person name="Dockter R.B."/>
            <person name="Fauchery L."/>
            <person name="Iotti M."/>
            <person name="Kohler A."/>
            <person name="Labutti K."/>
            <person name="Lindquist E.A."/>
            <person name="Lipzen A."/>
            <person name="Ohm R.A."/>
            <person name="Wang M."/>
            <person name="Grigoriev I.V."/>
            <person name="Zambonelli A."/>
            <person name="Martin F.M."/>
        </authorList>
    </citation>
    <scope>NUCLEOTIDE SEQUENCE [LARGE SCALE GENOMIC DNA]</scope>
    <source>
        <strain evidence="1 2">Tbo3840</strain>
    </source>
</reference>
<organism evidence="1 2">
    <name type="scientific">Tuber borchii</name>
    <name type="common">White truffle</name>
    <dbReference type="NCBI Taxonomy" id="42251"/>
    <lineage>
        <taxon>Eukaryota</taxon>
        <taxon>Fungi</taxon>
        <taxon>Dikarya</taxon>
        <taxon>Ascomycota</taxon>
        <taxon>Pezizomycotina</taxon>
        <taxon>Pezizomycetes</taxon>
        <taxon>Pezizales</taxon>
        <taxon>Tuberaceae</taxon>
        <taxon>Tuber</taxon>
    </lineage>
</organism>
<proteinExistence type="predicted"/>
<accession>A0A2T6ZKN8</accession>